<sequence>MRVSVVVPTYNEEDYIERSLRALRNVGAHEIVVVDGGSRDRTLEIAEKYADIIESSSSLDSPAKARNAGIKLSTGDLVAFIDADTVVSTSWLEAIMKCFRNEKVVGASGPAYPLENDSLLIAPYIFVYDILVRMTLLVGRPHFLGFNCVYRRDFLERVSGFDERVRVSEDALLSMEAIKYGELKFLKDMSVYTSARRLKTRGIAESLFYLFYNGPSVIFLDKPFNYYPRSSESPRENRKGERA</sequence>
<proteinExistence type="predicted"/>
<dbReference type="GeneID" id="6094643"/>
<reference evidence="7 8" key="1">
    <citation type="submission" date="2018-10" db="EMBL/GenBank/DDBJ databases">
        <title>Co-occurring genomic capacity for anaerobic methane metabolism and dissimilatory sulfite reduction discovered in the Korarchaeota.</title>
        <authorList>
            <person name="Mckay L.J."/>
            <person name="Dlakic M."/>
            <person name="Fields M.W."/>
            <person name="Delmont T.O."/>
            <person name="Eren A.M."/>
            <person name="Jay Z.J."/>
            <person name="Klingelsmith K.B."/>
            <person name="Rusch D.B."/>
            <person name="Inskeep W.P."/>
        </authorList>
    </citation>
    <scope>NUCLEOTIDE SEQUENCE [LARGE SCALE GENOMIC DNA]</scope>
    <source>
        <strain evidence="7 8">WS</strain>
    </source>
</reference>
<evidence type="ECO:0000256" key="4">
    <source>
        <dbReference type="ARBA" id="ARBA00022679"/>
    </source>
</evidence>
<dbReference type="RefSeq" id="WP_012310009.1">
    <property type="nucleotide sequence ID" value="NZ_RCOR01000030.1"/>
</dbReference>
<name>A0A3R9QRR0_9CREN</name>
<keyword evidence="5" id="KW-0472">Membrane</keyword>
<keyword evidence="3" id="KW-0328">Glycosyltransferase</keyword>
<dbReference type="InterPro" id="IPR029044">
    <property type="entry name" value="Nucleotide-diphossugar_trans"/>
</dbReference>
<comment type="caution">
    <text evidence="7">The sequence shown here is derived from an EMBL/GenBank/DDBJ whole genome shotgun (WGS) entry which is preliminary data.</text>
</comment>
<dbReference type="AlphaFoldDB" id="A0A3R9QRR0"/>
<keyword evidence="4 7" id="KW-0808">Transferase</keyword>
<keyword evidence="2" id="KW-1003">Cell membrane</keyword>
<dbReference type="Proteomes" id="UP000278149">
    <property type="component" value="Unassembled WGS sequence"/>
</dbReference>
<evidence type="ECO:0000313" key="8">
    <source>
        <dbReference type="Proteomes" id="UP000278149"/>
    </source>
</evidence>
<dbReference type="PANTHER" id="PTHR43646">
    <property type="entry name" value="GLYCOSYLTRANSFERASE"/>
    <property type="match status" value="1"/>
</dbReference>
<organism evidence="7 8">
    <name type="scientific">Candidatus Korarchaeum cryptofilum</name>
    <dbReference type="NCBI Taxonomy" id="498846"/>
    <lineage>
        <taxon>Archaea</taxon>
        <taxon>Thermoproteota</taxon>
        <taxon>Candidatus Korarchaeia</taxon>
        <taxon>Candidatus Korarchaeales</taxon>
        <taxon>Candidatus Korarchaeaceae</taxon>
        <taxon>Candidatus Korarchaeum</taxon>
    </lineage>
</organism>
<accession>A0A3R9QRR0</accession>
<evidence type="ECO:0000256" key="1">
    <source>
        <dbReference type="ARBA" id="ARBA00004236"/>
    </source>
</evidence>
<dbReference type="SUPFAM" id="SSF53448">
    <property type="entry name" value="Nucleotide-diphospho-sugar transferases"/>
    <property type="match status" value="1"/>
</dbReference>
<dbReference type="PANTHER" id="PTHR43646:SF2">
    <property type="entry name" value="GLYCOSYLTRANSFERASE 2-LIKE DOMAIN-CONTAINING PROTEIN"/>
    <property type="match status" value="1"/>
</dbReference>
<evidence type="ECO:0000259" key="6">
    <source>
        <dbReference type="Pfam" id="PF00535"/>
    </source>
</evidence>
<gene>
    <name evidence="7" type="ORF">D9Q81_06065</name>
</gene>
<evidence type="ECO:0000256" key="3">
    <source>
        <dbReference type="ARBA" id="ARBA00022676"/>
    </source>
</evidence>
<dbReference type="GO" id="GO:0005886">
    <property type="term" value="C:plasma membrane"/>
    <property type="evidence" value="ECO:0007669"/>
    <property type="project" value="UniProtKB-SubCell"/>
</dbReference>
<dbReference type="Gene3D" id="3.90.550.10">
    <property type="entry name" value="Spore Coat Polysaccharide Biosynthesis Protein SpsA, Chain A"/>
    <property type="match status" value="1"/>
</dbReference>
<dbReference type="EMBL" id="RCOR01000030">
    <property type="protein sequence ID" value="RSN68419.1"/>
    <property type="molecule type" value="Genomic_DNA"/>
</dbReference>
<dbReference type="GO" id="GO:0016757">
    <property type="term" value="F:glycosyltransferase activity"/>
    <property type="evidence" value="ECO:0007669"/>
    <property type="project" value="UniProtKB-KW"/>
</dbReference>
<feature type="domain" description="Glycosyltransferase 2-like" evidence="6">
    <location>
        <begin position="4"/>
        <end position="157"/>
    </location>
</feature>
<evidence type="ECO:0000256" key="2">
    <source>
        <dbReference type="ARBA" id="ARBA00022475"/>
    </source>
</evidence>
<comment type="subcellular location">
    <subcellularLocation>
        <location evidence="1">Cell membrane</location>
    </subcellularLocation>
</comment>
<evidence type="ECO:0000313" key="7">
    <source>
        <dbReference type="EMBL" id="RSN68419.1"/>
    </source>
</evidence>
<evidence type="ECO:0000256" key="5">
    <source>
        <dbReference type="ARBA" id="ARBA00023136"/>
    </source>
</evidence>
<protein>
    <submittedName>
        <fullName evidence="7">Glycosyltransferase</fullName>
    </submittedName>
</protein>
<dbReference type="OMA" id="CFLHADT"/>
<dbReference type="InterPro" id="IPR001173">
    <property type="entry name" value="Glyco_trans_2-like"/>
</dbReference>
<dbReference type="Pfam" id="PF00535">
    <property type="entry name" value="Glycos_transf_2"/>
    <property type="match status" value="1"/>
</dbReference>